<gene>
    <name evidence="1" type="ORF">Amon02_000908600</name>
</gene>
<organism evidence="1 2">
    <name type="scientific">Ambrosiozyma monospora</name>
    <name type="common">Yeast</name>
    <name type="synonym">Endomycopsis monosporus</name>
    <dbReference type="NCBI Taxonomy" id="43982"/>
    <lineage>
        <taxon>Eukaryota</taxon>
        <taxon>Fungi</taxon>
        <taxon>Dikarya</taxon>
        <taxon>Ascomycota</taxon>
        <taxon>Saccharomycotina</taxon>
        <taxon>Pichiomycetes</taxon>
        <taxon>Pichiales</taxon>
        <taxon>Pichiaceae</taxon>
        <taxon>Ambrosiozyma</taxon>
    </lineage>
</organism>
<accession>A0ACB5TPI1</accession>
<comment type="caution">
    <text evidence="1">The sequence shown here is derived from an EMBL/GenBank/DDBJ whole genome shotgun (WGS) entry which is preliminary data.</text>
</comment>
<protein>
    <submittedName>
        <fullName evidence="1">Unnamed protein product</fullName>
    </submittedName>
</protein>
<sequence>MPLFEKKLEVKGIGDERPKPLVLKLVSLEELDVRGFPFRIRGCPNLKKLTFSAFYTSNLYLALKYLQQLSIAELEINEIEQFLEDELEADKKTLELIIPSSVQRLTLISVKDEESFNSLLPYVVLLPPILESLVIKDLGVVLSNIHELIWLEKIHLSCQNYSYFFPIISRLPSTVKELEVTHIIGDDILTFPDPPKEKVCLSHLLKLESLAFSGYGFLFQFTDLPKTTESLKFKISLGYTFRR</sequence>
<reference evidence="1" key="1">
    <citation type="submission" date="2023-04" db="EMBL/GenBank/DDBJ databases">
        <title>Ambrosiozyma monospora NBRC 10751.</title>
        <authorList>
            <person name="Ichikawa N."/>
            <person name="Sato H."/>
            <person name="Tonouchi N."/>
        </authorList>
    </citation>
    <scope>NUCLEOTIDE SEQUENCE</scope>
    <source>
        <strain evidence="1">NBRC 10751</strain>
    </source>
</reference>
<proteinExistence type="predicted"/>
<evidence type="ECO:0000313" key="2">
    <source>
        <dbReference type="Proteomes" id="UP001165064"/>
    </source>
</evidence>
<dbReference type="Proteomes" id="UP001165064">
    <property type="component" value="Unassembled WGS sequence"/>
</dbReference>
<dbReference type="EMBL" id="BSXS01008443">
    <property type="protein sequence ID" value="GME92499.1"/>
    <property type="molecule type" value="Genomic_DNA"/>
</dbReference>
<evidence type="ECO:0000313" key="1">
    <source>
        <dbReference type="EMBL" id="GME92499.1"/>
    </source>
</evidence>
<keyword evidence="2" id="KW-1185">Reference proteome</keyword>
<name>A0ACB5TPI1_AMBMO</name>